<keyword evidence="1" id="KW-0732">Signal</keyword>
<gene>
    <name evidence="2" type="ORF">MYF79_16395</name>
</gene>
<name>A0ABY4IAE2_CHIFI</name>
<evidence type="ECO:0000256" key="1">
    <source>
        <dbReference type="SAM" id="SignalP"/>
    </source>
</evidence>
<dbReference type="SUPFAM" id="SSF55811">
    <property type="entry name" value="Nudix"/>
    <property type="match status" value="1"/>
</dbReference>
<evidence type="ECO:0000313" key="2">
    <source>
        <dbReference type="EMBL" id="UPK72872.1"/>
    </source>
</evidence>
<dbReference type="EMBL" id="CP095855">
    <property type="protein sequence ID" value="UPK72872.1"/>
    <property type="molecule type" value="Genomic_DNA"/>
</dbReference>
<dbReference type="InterPro" id="IPR015797">
    <property type="entry name" value="NUDIX_hydrolase-like_dom_sf"/>
</dbReference>
<dbReference type="CDD" id="cd02883">
    <property type="entry name" value="NUDIX_Hydrolase"/>
    <property type="match status" value="1"/>
</dbReference>
<dbReference type="RefSeq" id="WP_247815044.1">
    <property type="nucleotide sequence ID" value="NZ_CP095855.1"/>
</dbReference>
<protein>
    <recommendedName>
        <fullName evidence="4">8-oxo-dGTP diphosphatase</fullName>
    </recommendedName>
</protein>
<keyword evidence="3" id="KW-1185">Reference proteome</keyword>
<evidence type="ECO:0000313" key="3">
    <source>
        <dbReference type="Proteomes" id="UP000830198"/>
    </source>
</evidence>
<feature type="signal peptide" evidence="1">
    <location>
        <begin position="1"/>
        <end position="21"/>
    </location>
</feature>
<dbReference type="Gene3D" id="3.90.79.10">
    <property type="entry name" value="Nucleoside Triphosphate Pyrophosphohydrolase"/>
    <property type="match status" value="1"/>
</dbReference>
<dbReference type="Proteomes" id="UP000830198">
    <property type="component" value="Chromosome"/>
</dbReference>
<organism evidence="2 3">
    <name type="scientific">Chitinophaga filiformis</name>
    <name type="common">Myxococcus filiformis</name>
    <name type="synonym">Flexibacter filiformis</name>
    <dbReference type="NCBI Taxonomy" id="104663"/>
    <lineage>
        <taxon>Bacteria</taxon>
        <taxon>Pseudomonadati</taxon>
        <taxon>Bacteroidota</taxon>
        <taxon>Chitinophagia</taxon>
        <taxon>Chitinophagales</taxon>
        <taxon>Chitinophagaceae</taxon>
        <taxon>Chitinophaga</taxon>
    </lineage>
</organism>
<accession>A0ABY4IAE2</accession>
<sequence length="179" mass="20199">MKKITLILFLLLACVSVKSQEAPTVTNRFKLLITNERNEFLLIKWKGNWEVPGAEYGDSAVVKPINEFLNDLAARLGINIKQPKLAGLFTYYMNDRKYPAIFSYYTAKLDTGKPEPGAGPNEVKWFPVPAGLEAVAYPNSRAIIKQVLSDPQAVWGGAFRLYPSQGWKYETISGFYRMN</sequence>
<evidence type="ECO:0008006" key="4">
    <source>
        <dbReference type="Google" id="ProtNLM"/>
    </source>
</evidence>
<feature type="chain" id="PRO_5045935897" description="8-oxo-dGTP diphosphatase" evidence="1">
    <location>
        <begin position="22"/>
        <end position="179"/>
    </location>
</feature>
<proteinExistence type="predicted"/>
<reference evidence="2 3" key="1">
    <citation type="submission" date="2022-04" db="EMBL/GenBank/DDBJ databases">
        <title>The arsenic-methylating capacity of Chitinophaga filiformis YT5 during chitin decomposition.</title>
        <authorList>
            <person name="Chen G."/>
            <person name="Liang Y."/>
        </authorList>
    </citation>
    <scope>NUCLEOTIDE SEQUENCE [LARGE SCALE GENOMIC DNA]</scope>
    <source>
        <strain evidence="2 3">YT5</strain>
    </source>
</reference>